<accession>A0A4Q4TD49</accession>
<dbReference type="InterPro" id="IPR036928">
    <property type="entry name" value="AS_sf"/>
</dbReference>
<evidence type="ECO:0000256" key="3">
    <source>
        <dbReference type="SAM" id="Phobius"/>
    </source>
</evidence>
<protein>
    <recommendedName>
        <fullName evidence="4">Amidase domain-containing protein</fullName>
    </recommendedName>
</protein>
<dbReference type="SUPFAM" id="SSF75304">
    <property type="entry name" value="Amidase signature (AS) enzymes"/>
    <property type="match status" value="1"/>
</dbReference>
<dbReference type="EMBL" id="QJNU01000202">
    <property type="protein sequence ID" value="RYP04661.1"/>
    <property type="molecule type" value="Genomic_DNA"/>
</dbReference>
<feature type="transmembrane region" description="Helical" evidence="3">
    <location>
        <begin position="35"/>
        <end position="55"/>
    </location>
</feature>
<gene>
    <name evidence="5" type="ORF">DL764_004323</name>
</gene>
<keyword evidence="3" id="KW-0472">Membrane</keyword>
<dbReference type="STRING" id="155417.A0A4Q4TD49"/>
<comment type="caution">
    <text evidence="5">The sequence shown here is derived from an EMBL/GenBank/DDBJ whole genome shotgun (WGS) entry which is preliminary data.</text>
</comment>
<dbReference type="InterPro" id="IPR000120">
    <property type="entry name" value="Amidase"/>
</dbReference>
<comment type="similarity">
    <text evidence="1">Belongs to the amidase family.</text>
</comment>
<dbReference type="GO" id="GO:0003824">
    <property type="term" value="F:catalytic activity"/>
    <property type="evidence" value="ECO:0007669"/>
    <property type="project" value="InterPro"/>
</dbReference>
<dbReference type="Gene3D" id="3.90.1300.10">
    <property type="entry name" value="Amidase signature (AS) domain"/>
    <property type="match status" value="1"/>
</dbReference>
<reference evidence="5 6" key="1">
    <citation type="submission" date="2018-06" db="EMBL/GenBank/DDBJ databases">
        <title>Complete Genomes of Monosporascus.</title>
        <authorList>
            <person name="Robinson A.J."/>
            <person name="Natvig D.O."/>
        </authorList>
    </citation>
    <scope>NUCLEOTIDE SEQUENCE [LARGE SCALE GENOMIC DNA]</scope>
    <source>
        <strain evidence="5 6">CBS 110550</strain>
    </source>
</reference>
<evidence type="ECO:0000259" key="4">
    <source>
        <dbReference type="Pfam" id="PF01425"/>
    </source>
</evidence>
<dbReference type="PANTHER" id="PTHR11895:SF67">
    <property type="entry name" value="AMIDASE DOMAIN-CONTAINING PROTEIN"/>
    <property type="match status" value="1"/>
</dbReference>
<evidence type="ECO:0000313" key="6">
    <source>
        <dbReference type="Proteomes" id="UP000293360"/>
    </source>
</evidence>
<name>A0A4Q4TD49_9PEZI</name>
<feature type="region of interest" description="Disordered" evidence="2">
    <location>
        <begin position="90"/>
        <end position="115"/>
    </location>
</feature>
<sequence>MASGASPRRRLFLYPDPIRAPDVPPRPEKKPNPRIYGWFLVVAAFLMEWIGFIRINAWRNAGFGSLRDIYEYLALTEPRYDATVFPLDEEGDGNYGSKEDQQEDAANAASKSGAPDAVGDLRSRYLSGELTPLDVVRAILPLIRRDTNPPGAHCLVWLEVKADLAIKAAEASTRRYREGRPLGPLDGIPTAVKDEYDMEGYKTTLGSRTDYISLSQSALAKHMGGDGKIDSWCVRKLKEAGAVILGKLSMHEFGMDTPGYNITYGTPRNPYNSKYYCGGSSSGSAYAVAAGLVPFTLGSDGGGSIRIPAAFCSVFGLKPTHGRVSFFPMQNHSNTAAVNGPVAEDMRSLATLYAAIKDPDPKSLFPRASKKSINLSYDDPTRSKLLGIPEHWIQRSTPAVQKLCREMIDWLVEHKGYRTVPIDIPLVAEGQIAHALTLLTDGATLLPDTKGISPANRILLALGRTTSACDYQLAQKLRRVLMQHLAWLWSQHPGMIIVTPTTACAGWPIRNEAELRFGISDGDQTMRSMEYVWMANFCGVPSISVPAGFVAPDGAPGEGEVADLDTVGKVPVGLMGMGEWCEEKALLRFGVNAEEAGWSLGRRGRAEGWVDVVGIARKVRDSDSEGEETIAKQVRDSSSDGD</sequence>
<evidence type="ECO:0000256" key="1">
    <source>
        <dbReference type="ARBA" id="ARBA00009199"/>
    </source>
</evidence>
<evidence type="ECO:0000313" key="5">
    <source>
        <dbReference type="EMBL" id="RYP04661.1"/>
    </source>
</evidence>
<dbReference type="Pfam" id="PF01425">
    <property type="entry name" value="Amidase"/>
    <property type="match status" value="1"/>
</dbReference>
<keyword evidence="3" id="KW-1133">Transmembrane helix</keyword>
<dbReference type="AlphaFoldDB" id="A0A4Q4TD49"/>
<organism evidence="5 6">
    <name type="scientific">Monosporascus ibericus</name>
    <dbReference type="NCBI Taxonomy" id="155417"/>
    <lineage>
        <taxon>Eukaryota</taxon>
        <taxon>Fungi</taxon>
        <taxon>Dikarya</taxon>
        <taxon>Ascomycota</taxon>
        <taxon>Pezizomycotina</taxon>
        <taxon>Sordariomycetes</taxon>
        <taxon>Xylariomycetidae</taxon>
        <taxon>Xylariales</taxon>
        <taxon>Xylariales incertae sedis</taxon>
        <taxon>Monosporascus</taxon>
    </lineage>
</organism>
<keyword evidence="3" id="KW-0812">Transmembrane</keyword>
<dbReference type="InterPro" id="IPR020556">
    <property type="entry name" value="Amidase_CS"/>
</dbReference>
<dbReference type="Proteomes" id="UP000293360">
    <property type="component" value="Unassembled WGS sequence"/>
</dbReference>
<keyword evidence="6" id="KW-1185">Reference proteome</keyword>
<feature type="domain" description="Amidase" evidence="4">
    <location>
        <begin position="158"/>
        <end position="587"/>
    </location>
</feature>
<evidence type="ECO:0000256" key="2">
    <source>
        <dbReference type="SAM" id="MobiDB-lite"/>
    </source>
</evidence>
<dbReference type="InterPro" id="IPR023631">
    <property type="entry name" value="Amidase_dom"/>
</dbReference>
<proteinExistence type="inferred from homology"/>
<dbReference type="PROSITE" id="PS00571">
    <property type="entry name" value="AMIDASES"/>
    <property type="match status" value="1"/>
</dbReference>
<dbReference type="PANTHER" id="PTHR11895">
    <property type="entry name" value="TRANSAMIDASE"/>
    <property type="match status" value="1"/>
</dbReference>
<dbReference type="OrthoDB" id="421993at2759"/>